<feature type="region of interest" description="Disordered" evidence="1">
    <location>
        <begin position="135"/>
        <end position="159"/>
    </location>
</feature>
<geneLocation type="plasmid" evidence="4 5">
    <name>unnamed4</name>
</geneLocation>
<feature type="domain" description="DUF4326" evidence="2">
    <location>
        <begin position="28"/>
        <end position="127"/>
    </location>
</feature>
<dbReference type="RefSeq" id="WP_244707154.1">
    <property type="nucleotide sequence ID" value="NZ_BAAADN010000028.1"/>
</dbReference>
<keyword evidence="4" id="KW-0614">Plasmid</keyword>
<sequence>MTPDESDRQSDWQQFGGGISEPPTHVVHRSEPHDVYIGRGDGGDAHLNNTDIGDTGWLGNPYKTKSGGGDYTREQSISLYRADVLDRLDDDPTFGAALAQLKGQRLACYCRHARENAPACHGDVLVEVIEGLKPVGATDADSSSDSEREADRDGGNGKR</sequence>
<accession>A0AAV3SGZ9</accession>
<dbReference type="Proteomes" id="UP000830542">
    <property type="component" value="Plasmid unnamed4"/>
</dbReference>
<gene>
    <name evidence="3" type="ORF">GCM10008985_19500</name>
    <name evidence="4" type="ORF">MUK72_18720</name>
</gene>
<dbReference type="AlphaFoldDB" id="A0AAV3SGZ9"/>
<name>A0AAV3SGZ9_HALDO</name>
<evidence type="ECO:0000259" key="2">
    <source>
        <dbReference type="Pfam" id="PF14216"/>
    </source>
</evidence>
<protein>
    <submittedName>
        <fullName evidence="4">DUF4326 domain-containing protein</fullName>
    </submittedName>
</protein>
<dbReference type="EMBL" id="BAAADN010000028">
    <property type="protein sequence ID" value="GAA0462887.1"/>
    <property type="molecule type" value="Genomic_DNA"/>
</dbReference>
<organism evidence="3 6">
    <name type="scientific">Halococcus dombrowskii</name>
    <dbReference type="NCBI Taxonomy" id="179637"/>
    <lineage>
        <taxon>Archaea</taxon>
        <taxon>Methanobacteriati</taxon>
        <taxon>Methanobacteriota</taxon>
        <taxon>Stenosarchaea group</taxon>
        <taxon>Halobacteria</taxon>
        <taxon>Halobacteriales</taxon>
        <taxon>Halococcaceae</taxon>
        <taxon>Halococcus</taxon>
    </lineage>
</organism>
<proteinExistence type="predicted"/>
<feature type="compositionally biased region" description="Basic and acidic residues" evidence="1">
    <location>
        <begin position="1"/>
        <end position="10"/>
    </location>
</feature>
<feature type="region of interest" description="Disordered" evidence="1">
    <location>
        <begin position="1"/>
        <end position="72"/>
    </location>
</feature>
<reference evidence="3" key="3">
    <citation type="submission" date="2023-12" db="EMBL/GenBank/DDBJ databases">
        <authorList>
            <person name="Sun Q."/>
            <person name="Inoue M."/>
        </authorList>
    </citation>
    <scope>NUCLEOTIDE SEQUENCE</scope>
    <source>
        <strain evidence="3">JCM 12289</strain>
    </source>
</reference>
<dbReference type="Pfam" id="PF14216">
    <property type="entry name" value="DUF4326"/>
    <property type="match status" value="1"/>
</dbReference>
<feature type="compositionally biased region" description="Basic and acidic residues" evidence="1">
    <location>
        <begin position="28"/>
        <end position="44"/>
    </location>
</feature>
<evidence type="ECO:0000313" key="6">
    <source>
        <dbReference type="Proteomes" id="UP001500962"/>
    </source>
</evidence>
<evidence type="ECO:0000313" key="4">
    <source>
        <dbReference type="EMBL" id="UOO97499.1"/>
    </source>
</evidence>
<keyword evidence="5" id="KW-1185">Reference proteome</keyword>
<dbReference type="Proteomes" id="UP001500962">
    <property type="component" value="Unassembled WGS sequence"/>
</dbReference>
<reference evidence="3" key="1">
    <citation type="journal article" date="2014" name="Int. J. Syst. Evol. Microbiol.">
        <title>Complete genome sequence of Corynebacterium casei LMG S-19264T (=DSM 44701T), isolated from a smear-ripened cheese.</title>
        <authorList>
            <consortium name="US DOE Joint Genome Institute (JGI-PGF)"/>
            <person name="Walter F."/>
            <person name="Albersmeier A."/>
            <person name="Kalinowski J."/>
            <person name="Ruckert C."/>
        </authorList>
    </citation>
    <scope>NUCLEOTIDE SEQUENCE</scope>
    <source>
        <strain evidence="3">JCM 12289</strain>
    </source>
</reference>
<dbReference type="InterPro" id="IPR025475">
    <property type="entry name" value="DUF4326"/>
</dbReference>
<dbReference type="KEGG" id="hdo:MUK72_18720"/>
<feature type="compositionally biased region" description="Basic and acidic residues" evidence="1">
    <location>
        <begin position="145"/>
        <end position="159"/>
    </location>
</feature>
<reference evidence="4" key="2">
    <citation type="submission" date="2022-04" db="EMBL/GenBank/DDBJ databases">
        <title>Sequencing and genomic assembly of Halococcus dombrowskii.</title>
        <authorList>
            <person name="Lim S.W."/>
            <person name="MacLea K.S."/>
        </authorList>
    </citation>
    <scope>NUCLEOTIDE SEQUENCE</scope>
    <source>
        <strain evidence="4">H4</strain>
        <plasmid evidence="4">unnamed4</plasmid>
    </source>
</reference>
<evidence type="ECO:0000313" key="5">
    <source>
        <dbReference type="Proteomes" id="UP000830542"/>
    </source>
</evidence>
<evidence type="ECO:0000313" key="3">
    <source>
        <dbReference type="EMBL" id="GAA0462887.1"/>
    </source>
</evidence>
<evidence type="ECO:0000256" key="1">
    <source>
        <dbReference type="SAM" id="MobiDB-lite"/>
    </source>
</evidence>
<dbReference type="GeneID" id="71763926"/>
<dbReference type="EMBL" id="CP095009">
    <property type="protein sequence ID" value="UOO97499.1"/>
    <property type="molecule type" value="Genomic_DNA"/>
</dbReference>